<dbReference type="AlphaFoldDB" id="A0A5B7I927"/>
<dbReference type="EMBL" id="VSRR010048282">
    <property type="protein sequence ID" value="MPC78389.1"/>
    <property type="molecule type" value="Genomic_DNA"/>
</dbReference>
<evidence type="ECO:0000313" key="2">
    <source>
        <dbReference type="Proteomes" id="UP000324222"/>
    </source>
</evidence>
<proteinExistence type="predicted"/>
<comment type="caution">
    <text evidence="1">The sequence shown here is derived from an EMBL/GenBank/DDBJ whole genome shotgun (WGS) entry which is preliminary data.</text>
</comment>
<accession>A0A5B7I927</accession>
<protein>
    <submittedName>
        <fullName evidence="1">Uncharacterized protein</fullName>
    </submittedName>
</protein>
<dbReference type="Proteomes" id="UP000324222">
    <property type="component" value="Unassembled WGS sequence"/>
</dbReference>
<evidence type="ECO:0000313" key="1">
    <source>
        <dbReference type="EMBL" id="MPC78389.1"/>
    </source>
</evidence>
<gene>
    <name evidence="1" type="ORF">E2C01_072874</name>
</gene>
<sequence>MDKQRLHYTGELFQQRGQPPARTLPQATHLIDLSPFTMLQMLRDVAVLADSSSVTFAATLPGFSTCWGCEALDVRWLAKRFLTVFPSPVCVVRNL</sequence>
<reference evidence="1 2" key="1">
    <citation type="submission" date="2019-05" db="EMBL/GenBank/DDBJ databases">
        <title>Another draft genome of Portunus trituberculatus and its Hox gene families provides insights of decapod evolution.</title>
        <authorList>
            <person name="Jeong J.-H."/>
            <person name="Song I."/>
            <person name="Kim S."/>
            <person name="Choi T."/>
            <person name="Kim D."/>
            <person name="Ryu S."/>
            <person name="Kim W."/>
        </authorList>
    </citation>
    <scope>NUCLEOTIDE SEQUENCE [LARGE SCALE GENOMIC DNA]</scope>
    <source>
        <tissue evidence="1">Muscle</tissue>
    </source>
</reference>
<keyword evidence="2" id="KW-1185">Reference proteome</keyword>
<name>A0A5B7I927_PORTR</name>
<organism evidence="1 2">
    <name type="scientific">Portunus trituberculatus</name>
    <name type="common">Swimming crab</name>
    <name type="synonym">Neptunus trituberculatus</name>
    <dbReference type="NCBI Taxonomy" id="210409"/>
    <lineage>
        <taxon>Eukaryota</taxon>
        <taxon>Metazoa</taxon>
        <taxon>Ecdysozoa</taxon>
        <taxon>Arthropoda</taxon>
        <taxon>Crustacea</taxon>
        <taxon>Multicrustacea</taxon>
        <taxon>Malacostraca</taxon>
        <taxon>Eumalacostraca</taxon>
        <taxon>Eucarida</taxon>
        <taxon>Decapoda</taxon>
        <taxon>Pleocyemata</taxon>
        <taxon>Brachyura</taxon>
        <taxon>Eubrachyura</taxon>
        <taxon>Portunoidea</taxon>
        <taxon>Portunidae</taxon>
        <taxon>Portuninae</taxon>
        <taxon>Portunus</taxon>
    </lineage>
</organism>